<dbReference type="InterPro" id="IPR011112">
    <property type="entry name" value="Rho-like_N"/>
</dbReference>
<dbReference type="SUPFAM" id="SSF52540">
    <property type="entry name" value="P-loop containing nucleoside triphosphate hydrolases"/>
    <property type="match status" value="1"/>
</dbReference>
<comment type="subunit">
    <text evidence="9">Homohexamer. The homohexamer assembles into an open ring structure.</text>
</comment>
<comment type="function">
    <text evidence="9">Facilitates transcription termination by a mechanism that involves Rho binding to the nascent RNA, activation of Rho's RNA-dependent ATPase activity, and release of the mRNA from the DNA template.</text>
</comment>
<dbReference type="PROSITE" id="PS51856">
    <property type="entry name" value="RHO_RNA_BD"/>
    <property type="match status" value="1"/>
</dbReference>
<evidence type="ECO:0000256" key="8">
    <source>
        <dbReference type="ARBA" id="ARBA00023163"/>
    </source>
</evidence>
<dbReference type="SMART" id="SM00959">
    <property type="entry name" value="Rho_N"/>
    <property type="match status" value="1"/>
</dbReference>
<keyword evidence="3 9" id="KW-0378">Hydrolase</keyword>
<dbReference type="GO" id="GO:0004386">
    <property type="term" value="F:helicase activity"/>
    <property type="evidence" value="ECO:0007669"/>
    <property type="project" value="UniProtKB-UniRule"/>
</dbReference>
<dbReference type="eggNOG" id="COG1158">
    <property type="taxonomic scope" value="Bacteria"/>
</dbReference>
<feature type="binding site" evidence="9">
    <location>
        <begin position="182"/>
        <end position="187"/>
    </location>
    <ligand>
        <name>ATP</name>
        <dbReference type="ChEBI" id="CHEBI:30616"/>
    </ligand>
</feature>
<dbReference type="InterPro" id="IPR003593">
    <property type="entry name" value="AAA+_ATPase"/>
</dbReference>
<dbReference type="Gene3D" id="3.40.50.300">
    <property type="entry name" value="P-loop containing nucleotide triphosphate hydrolases"/>
    <property type="match status" value="1"/>
</dbReference>
<dbReference type="EC" id="3.6.4.-" evidence="9 10"/>
<dbReference type="GO" id="GO:0003723">
    <property type="term" value="F:RNA binding"/>
    <property type="evidence" value="ECO:0007669"/>
    <property type="project" value="UniProtKB-UniRule"/>
</dbReference>
<dbReference type="OrthoDB" id="9805197at2"/>
<evidence type="ECO:0000256" key="6">
    <source>
        <dbReference type="ARBA" id="ARBA00022884"/>
    </source>
</evidence>
<dbReference type="InterPro" id="IPR011113">
    <property type="entry name" value="Rho_RNA-bd"/>
</dbReference>
<evidence type="ECO:0000256" key="11">
    <source>
        <dbReference type="PROSITE-ProRule" id="PRU01203"/>
    </source>
</evidence>
<feature type="domain" description="Rho RNA-BD" evidence="12">
    <location>
        <begin position="64"/>
        <end position="139"/>
    </location>
</feature>
<evidence type="ECO:0000313" key="14">
    <source>
        <dbReference type="Proteomes" id="UP000002407"/>
    </source>
</evidence>
<evidence type="ECO:0000256" key="4">
    <source>
        <dbReference type="ARBA" id="ARBA00022806"/>
    </source>
</evidence>
<dbReference type="InterPro" id="IPR027417">
    <property type="entry name" value="P-loop_NTPase"/>
</dbReference>
<name>A7I302_CAMHC</name>
<dbReference type="GO" id="GO:0005524">
    <property type="term" value="F:ATP binding"/>
    <property type="evidence" value="ECO:0007669"/>
    <property type="project" value="UniProtKB-UniRule"/>
</dbReference>
<dbReference type="InterPro" id="IPR011129">
    <property type="entry name" value="CSD"/>
</dbReference>
<gene>
    <name evidence="9 13" type="primary">rho</name>
    <name evidence="13" type="ordered locus">CHAB381_1344</name>
</gene>
<sequence length="431" mass="48461">METKKQHTRTHIPVDGYKIEELRILDLDDLITIATSVGIENPREFRRQELVFEILRAQTKQGGFILFTGILEISQEGYGFLRGIDSNFSDSINDAYVSLSQIRKFALRVGDIVTGQVREPKDQEKYYALLKIEAINYKSIAESRERPLFDNLTPIFPIQKLKLEYESTKLTGRVLDLFTPIGKGQRGLIVAPPRSGKTEIMKELAHGIAQNHPEVQLLVLLVDERPEEVTDMERSVKGEVFSSTFDQPAFNHVRVAELVIEKAKRSVEMGKDVIILLDSITRLARAYNAVTPSSGKVLSGGVDANALHKPKRFFGAARNIENGGSLTIVATALIDTGSRMDDVIFEEFKGTGNSEIVLDRSISDRRIYPAVNILKSGTRKEELLQNPLDLQKIWAIRSVISTMDDIEALKFLYSKMLKTKDNKELLAVIND</sequence>
<dbReference type="Gene3D" id="2.40.50.140">
    <property type="entry name" value="Nucleic acid-binding proteins"/>
    <property type="match status" value="1"/>
</dbReference>
<evidence type="ECO:0000256" key="7">
    <source>
        <dbReference type="ARBA" id="ARBA00023015"/>
    </source>
</evidence>
<dbReference type="PANTHER" id="PTHR46425">
    <property type="entry name" value="TRANSCRIPTION TERMINATION FACTOR RHO"/>
    <property type="match status" value="1"/>
</dbReference>
<dbReference type="InterPro" id="IPR041703">
    <property type="entry name" value="Rho_factor_ATP-bd"/>
</dbReference>
<keyword evidence="6 9" id="KW-0694">RNA-binding</keyword>
<keyword evidence="2 9" id="KW-0547">Nucleotide-binding</keyword>
<dbReference type="SMART" id="SM00382">
    <property type="entry name" value="AAA"/>
    <property type="match status" value="1"/>
</dbReference>
<dbReference type="GO" id="GO:0005829">
    <property type="term" value="C:cytosol"/>
    <property type="evidence" value="ECO:0007669"/>
    <property type="project" value="UniProtKB-ARBA"/>
</dbReference>
<evidence type="ECO:0000256" key="3">
    <source>
        <dbReference type="ARBA" id="ARBA00022801"/>
    </source>
</evidence>
<evidence type="ECO:0000256" key="1">
    <source>
        <dbReference type="ARBA" id="ARBA00022472"/>
    </source>
</evidence>
<dbReference type="Gene3D" id="1.10.720.10">
    <property type="match status" value="1"/>
</dbReference>
<feature type="binding site" evidence="9">
    <location>
        <position position="225"/>
    </location>
    <ligand>
        <name>ATP</name>
        <dbReference type="ChEBI" id="CHEBI:30616"/>
    </ligand>
</feature>
<dbReference type="NCBIfam" id="NF006886">
    <property type="entry name" value="PRK09376.1"/>
    <property type="match status" value="1"/>
</dbReference>
<dbReference type="SUPFAM" id="SSF50249">
    <property type="entry name" value="Nucleic acid-binding proteins"/>
    <property type="match status" value="1"/>
</dbReference>
<keyword evidence="14" id="KW-1185">Reference proteome</keyword>
<dbReference type="Pfam" id="PF07498">
    <property type="entry name" value="Rho_N"/>
    <property type="match status" value="1"/>
</dbReference>
<dbReference type="RefSeq" id="WP_012109196.1">
    <property type="nucleotide sequence ID" value="NC_009714.1"/>
</dbReference>
<dbReference type="CDD" id="cd01128">
    <property type="entry name" value="rho_factor_C"/>
    <property type="match status" value="1"/>
</dbReference>
<dbReference type="SMART" id="SM00357">
    <property type="entry name" value="CSP"/>
    <property type="match status" value="1"/>
</dbReference>
<dbReference type="GO" id="GO:0008186">
    <property type="term" value="F:ATP-dependent activity, acting on RNA"/>
    <property type="evidence" value="ECO:0007669"/>
    <property type="project" value="UniProtKB-UniRule"/>
</dbReference>
<organism evidence="13 14">
    <name type="scientific">Campylobacter hominis (strain ATCC BAA-381 / DSM 21671 / CCUG 45161 / LMG 19568 / NCTC 13146 / CH001A)</name>
    <dbReference type="NCBI Taxonomy" id="360107"/>
    <lineage>
        <taxon>Bacteria</taxon>
        <taxon>Pseudomonadati</taxon>
        <taxon>Campylobacterota</taxon>
        <taxon>Epsilonproteobacteria</taxon>
        <taxon>Campylobacterales</taxon>
        <taxon>Campylobacteraceae</taxon>
        <taxon>Campylobacter</taxon>
    </lineage>
</organism>
<dbReference type="GO" id="GO:0016787">
    <property type="term" value="F:hydrolase activity"/>
    <property type="evidence" value="ECO:0007669"/>
    <property type="project" value="UniProtKB-KW"/>
</dbReference>
<proteinExistence type="inferred from homology"/>
<dbReference type="PANTHER" id="PTHR46425:SF1">
    <property type="entry name" value="TRANSCRIPTION TERMINATION FACTOR RHO"/>
    <property type="match status" value="1"/>
</dbReference>
<dbReference type="SUPFAM" id="SSF68912">
    <property type="entry name" value="Rho N-terminal domain-like"/>
    <property type="match status" value="1"/>
</dbReference>
<keyword evidence="1 9" id="KW-0806">Transcription termination</keyword>
<evidence type="ECO:0000313" key="13">
    <source>
        <dbReference type="EMBL" id="ABS52044.1"/>
    </source>
</evidence>
<feature type="binding site" evidence="9">
    <location>
        <begin position="194"/>
        <end position="199"/>
    </location>
    <ligand>
        <name>ATP</name>
        <dbReference type="ChEBI" id="CHEBI:30616"/>
    </ligand>
</feature>
<evidence type="ECO:0000256" key="10">
    <source>
        <dbReference type="NCBIfam" id="TIGR00767"/>
    </source>
</evidence>
<dbReference type="CDD" id="cd04459">
    <property type="entry name" value="Rho_CSD"/>
    <property type="match status" value="1"/>
</dbReference>
<dbReference type="InterPro" id="IPR036269">
    <property type="entry name" value="Rho_N_sf"/>
</dbReference>
<keyword evidence="8 9" id="KW-0804">Transcription</keyword>
<accession>A7I302</accession>
<evidence type="ECO:0000259" key="12">
    <source>
        <dbReference type="PROSITE" id="PS51856"/>
    </source>
</evidence>
<evidence type="ECO:0000256" key="5">
    <source>
        <dbReference type="ARBA" id="ARBA00022840"/>
    </source>
</evidence>
<keyword evidence="5 9" id="KW-0067">ATP-binding</keyword>
<keyword evidence="7 9" id="KW-0805">Transcription regulation</keyword>
<comment type="similarity">
    <text evidence="9 11">Belongs to the Rho family.</text>
</comment>
<protein>
    <recommendedName>
        <fullName evidence="9 10">Transcription termination factor Rho</fullName>
        <ecNumber evidence="9 10">3.6.4.-</ecNumber>
    </recommendedName>
    <alternativeName>
        <fullName evidence="9">ATP-dependent helicase Rho</fullName>
    </alternativeName>
</protein>
<dbReference type="InterPro" id="IPR000194">
    <property type="entry name" value="ATPase_F1/V1/A1_a/bsu_nucl-bd"/>
</dbReference>
<dbReference type="GO" id="GO:0006353">
    <property type="term" value="P:DNA-templated transcription termination"/>
    <property type="evidence" value="ECO:0007669"/>
    <property type="project" value="UniProtKB-UniRule"/>
</dbReference>
<dbReference type="AlphaFoldDB" id="A7I302"/>
<dbReference type="InterPro" id="IPR012340">
    <property type="entry name" value="NA-bd_OB-fold"/>
</dbReference>
<reference evidence="14" key="1">
    <citation type="submission" date="2007-07" db="EMBL/GenBank/DDBJ databases">
        <title>Complete genome sequence of Campylobacter hominis ATCC BAA-381, a commensal isolated from the human gastrointestinal tract.</title>
        <authorList>
            <person name="Fouts D.E."/>
            <person name="Mongodin E.F."/>
            <person name="Puiu D."/>
            <person name="Sebastian Y."/>
            <person name="Miller W.G."/>
            <person name="Mandrell R.E."/>
            <person name="Nelson K.E."/>
        </authorList>
    </citation>
    <scope>NUCLEOTIDE SEQUENCE [LARGE SCALE GENOMIC DNA]</scope>
    <source>
        <strain evidence="14">ATCC BAA-381 / LMG 19568 / NCTC 13146 / CH001A</strain>
    </source>
</reference>
<dbReference type="HAMAP" id="MF_01884">
    <property type="entry name" value="Rho"/>
    <property type="match status" value="1"/>
</dbReference>
<dbReference type="InterPro" id="IPR004665">
    <property type="entry name" value="Term_rho"/>
</dbReference>
<dbReference type="HOGENOM" id="CLU_016377_4_3_7"/>
<dbReference type="STRING" id="360107.CHAB381_1344"/>
<dbReference type="KEGG" id="cha:CHAB381_1344"/>
<evidence type="ECO:0000256" key="2">
    <source>
        <dbReference type="ARBA" id="ARBA00022741"/>
    </source>
</evidence>
<keyword evidence="4 9" id="KW-0347">Helicase</keyword>
<dbReference type="EMBL" id="CP000776">
    <property type="protein sequence ID" value="ABS52044.1"/>
    <property type="molecule type" value="Genomic_DNA"/>
</dbReference>
<dbReference type="Pfam" id="PF00006">
    <property type="entry name" value="ATP-synt_ab"/>
    <property type="match status" value="1"/>
</dbReference>
<dbReference type="Proteomes" id="UP000002407">
    <property type="component" value="Chromosome"/>
</dbReference>
<comment type="caution">
    <text evidence="9">Lacks conserved residue(s) required for the propagation of feature annotation.</text>
</comment>
<dbReference type="NCBIfam" id="TIGR00767">
    <property type="entry name" value="rho"/>
    <property type="match status" value="1"/>
</dbReference>
<evidence type="ECO:0000256" key="9">
    <source>
        <dbReference type="HAMAP-Rule" id="MF_01884"/>
    </source>
</evidence>
<dbReference type="Pfam" id="PF07497">
    <property type="entry name" value="Rho_RNA_bind"/>
    <property type="match status" value="1"/>
</dbReference>